<evidence type="ECO:0000256" key="2">
    <source>
        <dbReference type="ARBA" id="ARBA00008171"/>
    </source>
</evidence>
<dbReference type="GO" id="GO:0007155">
    <property type="term" value="P:cell adhesion"/>
    <property type="evidence" value="ECO:0007669"/>
    <property type="project" value="UniProtKB-KW"/>
</dbReference>
<dbReference type="GO" id="GO:0032574">
    <property type="term" value="F:5'-3' RNA helicase activity"/>
    <property type="evidence" value="ECO:0007669"/>
    <property type="project" value="InterPro"/>
</dbReference>
<reference evidence="25 26" key="1">
    <citation type="journal article" date="2007" name="Nature">
        <title>Evolution of genes and genomes on the Drosophila phylogeny.</title>
        <authorList>
            <consortium name="Drosophila 12 Genomes Consortium"/>
            <person name="Clark A.G."/>
            <person name="Eisen M.B."/>
            <person name="Smith D.R."/>
            <person name="Bergman C.M."/>
            <person name="Oliver B."/>
            <person name="Markow T.A."/>
            <person name="Kaufman T.C."/>
            <person name="Kellis M."/>
            <person name="Gelbart W."/>
            <person name="Iyer V.N."/>
            <person name="Pollard D.A."/>
            <person name="Sackton T.B."/>
            <person name="Larracuente A.M."/>
            <person name="Singh N.D."/>
            <person name="Abad J.P."/>
            <person name="Abt D.N."/>
            <person name="Adryan B."/>
            <person name="Aguade M."/>
            <person name="Akashi H."/>
            <person name="Anderson W.W."/>
            <person name="Aquadro C.F."/>
            <person name="Ardell D.H."/>
            <person name="Arguello R."/>
            <person name="Artieri C.G."/>
            <person name="Barbash D.A."/>
            <person name="Barker D."/>
            <person name="Barsanti P."/>
            <person name="Batterham P."/>
            <person name="Batzoglou S."/>
            <person name="Begun D."/>
            <person name="Bhutkar A."/>
            <person name="Blanco E."/>
            <person name="Bosak S.A."/>
            <person name="Bradley R.K."/>
            <person name="Brand A.D."/>
            <person name="Brent M.R."/>
            <person name="Brooks A.N."/>
            <person name="Brown R.H."/>
            <person name="Butlin R.K."/>
            <person name="Caggese C."/>
            <person name="Calvi B.R."/>
            <person name="Bernardo de Carvalho A."/>
            <person name="Caspi A."/>
            <person name="Castrezana S."/>
            <person name="Celniker S.E."/>
            <person name="Chang J.L."/>
            <person name="Chapple C."/>
            <person name="Chatterji S."/>
            <person name="Chinwalla A."/>
            <person name="Civetta A."/>
            <person name="Clifton S.W."/>
            <person name="Comeron J.M."/>
            <person name="Costello J.C."/>
            <person name="Coyne J.A."/>
            <person name="Daub J."/>
            <person name="David R.G."/>
            <person name="Delcher A.L."/>
            <person name="Delehaunty K."/>
            <person name="Do C.B."/>
            <person name="Ebling H."/>
            <person name="Edwards K."/>
            <person name="Eickbush T."/>
            <person name="Evans J.D."/>
            <person name="Filipski A."/>
            <person name="Findeiss S."/>
            <person name="Freyhult E."/>
            <person name="Fulton L."/>
            <person name="Fulton R."/>
            <person name="Garcia A.C."/>
            <person name="Gardiner A."/>
            <person name="Garfield D.A."/>
            <person name="Garvin B.E."/>
            <person name="Gibson G."/>
            <person name="Gilbert D."/>
            <person name="Gnerre S."/>
            <person name="Godfrey J."/>
            <person name="Good R."/>
            <person name="Gotea V."/>
            <person name="Gravely B."/>
            <person name="Greenberg A.J."/>
            <person name="Griffiths-Jones S."/>
            <person name="Gross S."/>
            <person name="Guigo R."/>
            <person name="Gustafson E.A."/>
            <person name="Haerty W."/>
            <person name="Hahn M.W."/>
            <person name="Halligan D.L."/>
            <person name="Halpern A.L."/>
            <person name="Halter G.M."/>
            <person name="Han M.V."/>
            <person name="Heger A."/>
            <person name="Hillier L."/>
            <person name="Hinrichs A.S."/>
            <person name="Holmes I."/>
            <person name="Hoskins R.A."/>
            <person name="Hubisz M.J."/>
            <person name="Hultmark D."/>
            <person name="Huntley M.A."/>
            <person name="Jaffe D.B."/>
            <person name="Jagadeeshan S."/>
            <person name="Jeck W.R."/>
            <person name="Johnson J."/>
            <person name="Jones C.D."/>
            <person name="Jordan W.C."/>
            <person name="Karpen G.H."/>
            <person name="Kataoka E."/>
            <person name="Keightley P.D."/>
            <person name="Kheradpour P."/>
            <person name="Kirkness E.F."/>
            <person name="Koerich L.B."/>
            <person name="Kristiansen K."/>
            <person name="Kudrna D."/>
            <person name="Kulathinal R.J."/>
            <person name="Kumar S."/>
            <person name="Kwok R."/>
            <person name="Lander E."/>
            <person name="Langley C.H."/>
            <person name="Lapoint R."/>
            <person name="Lazzaro B.P."/>
            <person name="Lee S.J."/>
            <person name="Levesque L."/>
            <person name="Li R."/>
            <person name="Lin C.F."/>
            <person name="Lin M.F."/>
            <person name="Lindblad-Toh K."/>
            <person name="Llopart A."/>
            <person name="Long M."/>
            <person name="Low L."/>
            <person name="Lozovsky E."/>
            <person name="Lu J."/>
            <person name="Luo M."/>
            <person name="Machado C.A."/>
            <person name="Makalowski W."/>
            <person name="Marzo M."/>
            <person name="Matsuda M."/>
            <person name="Matzkin L."/>
            <person name="McAllister B."/>
            <person name="McBride C.S."/>
            <person name="McKernan B."/>
            <person name="McKernan K."/>
            <person name="Mendez-Lago M."/>
            <person name="Minx P."/>
            <person name="Mollenhauer M.U."/>
            <person name="Montooth K."/>
            <person name="Mount S.M."/>
            <person name="Mu X."/>
            <person name="Myers E."/>
            <person name="Negre B."/>
            <person name="Newfeld S."/>
            <person name="Nielsen R."/>
            <person name="Noor M.A."/>
            <person name="O'Grady P."/>
            <person name="Pachter L."/>
            <person name="Papaceit M."/>
            <person name="Parisi M.J."/>
            <person name="Parisi M."/>
            <person name="Parts L."/>
            <person name="Pedersen J.S."/>
            <person name="Pesole G."/>
            <person name="Phillippy A.M."/>
            <person name="Ponting C.P."/>
            <person name="Pop M."/>
            <person name="Porcelli D."/>
            <person name="Powell J.R."/>
            <person name="Prohaska S."/>
            <person name="Pruitt K."/>
            <person name="Puig M."/>
            <person name="Quesneville H."/>
            <person name="Ram K.R."/>
            <person name="Rand D."/>
            <person name="Rasmussen M.D."/>
            <person name="Reed L.K."/>
            <person name="Reenan R."/>
            <person name="Reily A."/>
            <person name="Remington K.A."/>
            <person name="Rieger T.T."/>
            <person name="Ritchie M.G."/>
            <person name="Robin C."/>
            <person name="Rogers Y.H."/>
            <person name="Rohde C."/>
            <person name="Rozas J."/>
            <person name="Rubenfield M.J."/>
            <person name="Ruiz A."/>
            <person name="Russo S."/>
            <person name="Salzberg S.L."/>
            <person name="Sanchez-Gracia A."/>
            <person name="Saranga D.J."/>
            <person name="Sato H."/>
            <person name="Schaeffer S.W."/>
            <person name="Schatz M.C."/>
            <person name="Schlenke T."/>
            <person name="Schwartz R."/>
            <person name="Segarra C."/>
            <person name="Singh R.S."/>
            <person name="Sirot L."/>
            <person name="Sirota M."/>
            <person name="Sisneros N.B."/>
            <person name="Smith C.D."/>
            <person name="Smith T.F."/>
            <person name="Spieth J."/>
            <person name="Stage D.E."/>
            <person name="Stark A."/>
            <person name="Stephan W."/>
            <person name="Strausberg R.L."/>
            <person name="Strempel S."/>
            <person name="Sturgill D."/>
            <person name="Sutton G."/>
            <person name="Sutton G.G."/>
            <person name="Tao W."/>
            <person name="Teichmann S."/>
            <person name="Tobari Y.N."/>
            <person name="Tomimura Y."/>
            <person name="Tsolas J.M."/>
            <person name="Valente V.L."/>
            <person name="Venter E."/>
            <person name="Venter J.C."/>
            <person name="Vicario S."/>
            <person name="Vieira F.G."/>
            <person name="Vilella A.J."/>
            <person name="Villasante A."/>
            <person name="Walenz B."/>
            <person name="Wang J."/>
            <person name="Wasserman M."/>
            <person name="Watts T."/>
            <person name="Wilson D."/>
            <person name="Wilson R.K."/>
            <person name="Wing R.A."/>
            <person name="Wolfner M.F."/>
            <person name="Wong A."/>
            <person name="Wong G.K."/>
            <person name="Wu C.I."/>
            <person name="Wu G."/>
            <person name="Yamamoto D."/>
            <person name="Yang H.P."/>
            <person name="Yang S.P."/>
            <person name="Yorke J.A."/>
            <person name="Yoshida K."/>
            <person name="Zdobnov E."/>
            <person name="Zhang P."/>
            <person name="Zhang Y."/>
            <person name="Zimin A.V."/>
            <person name="Baldwin J."/>
            <person name="Abdouelleil A."/>
            <person name="Abdulkadir J."/>
            <person name="Abebe A."/>
            <person name="Abera B."/>
            <person name="Abreu J."/>
            <person name="Acer S.C."/>
            <person name="Aftuck L."/>
            <person name="Alexander A."/>
            <person name="An P."/>
            <person name="Anderson E."/>
            <person name="Anderson S."/>
            <person name="Arachi H."/>
            <person name="Azer M."/>
            <person name="Bachantsang P."/>
            <person name="Barry A."/>
            <person name="Bayul T."/>
            <person name="Berlin A."/>
            <person name="Bessette D."/>
            <person name="Bloom T."/>
            <person name="Blye J."/>
            <person name="Boguslavskiy L."/>
            <person name="Bonnet C."/>
            <person name="Boukhgalter B."/>
            <person name="Bourzgui I."/>
            <person name="Brown A."/>
            <person name="Cahill P."/>
            <person name="Channer S."/>
            <person name="Cheshatsang Y."/>
            <person name="Chuda L."/>
            <person name="Citroen M."/>
            <person name="Collymore A."/>
            <person name="Cooke P."/>
            <person name="Costello M."/>
            <person name="D'Aco K."/>
            <person name="Daza R."/>
            <person name="De Haan G."/>
            <person name="DeGray S."/>
            <person name="DeMaso C."/>
            <person name="Dhargay N."/>
            <person name="Dooley K."/>
            <person name="Dooley E."/>
            <person name="Doricent M."/>
            <person name="Dorje P."/>
            <person name="Dorjee K."/>
            <person name="Dupes A."/>
            <person name="Elong R."/>
            <person name="Falk J."/>
            <person name="Farina A."/>
            <person name="Faro S."/>
            <person name="Ferguson D."/>
            <person name="Fisher S."/>
            <person name="Foley C.D."/>
            <person name="Franke A."/>
            <person name="Friedrich D."/>
            <person name="Gadbois L."/>
            <person name="Gearin G."/>
            <person name="Gearin C.R."/>
            <person name="Giannoukos G."/>
            <person name="Goode T."/>
            <person name="Graham J."/>
            <person name="Grandbois E."/>
            <person name="Grewal S."/>
            <person name="Gyaltsen K."/>
            <person name="Hafez N."/>
            <person name="Hagos B."/>
            <person name="Hall J."/>
            <person name="Henson C."/>
            <person name="Hollinger A."/>
            <person name="Honan T."/>
            <person name="Huard M.D."/>
            <person name="Hughes L."/>
            <person name="Hurhula B."/>
            <person name="Husby M.E."/>
            <person name="Kamat A."/>
            <person name="Kanga B."/>
            <person name="Kashin S."/>
            <person name="Khazanovich D."/>
            <person name="Kisner P."/>
            <person name="Lance K."/>
            <person name="Lara M."/>
            <person name="Lee W."/>
            <person name="Lennon N."/>
            <person name="Letendre F."/>
            <person name="LeVine R."/>
            <person name="Lipovsky A."/>
            <person name="Liu X."/>
            <person name="Liu J."/>
            <person name="Liu S."/>
            <person name="Lokyitsang T."/>
            <person name="Lokyitsang Y."/>
            <person name="Lubonja R."/>
            <person name="Lui A."/>
            <person name="MacDonald P."/>
            <person name="Magnisalis V."/>
            <person name="Maru K."/>
            <person name="Matthews C."/>
            <person name="McCusker W."/>
            <person name="McDonough S."/>
            <person name="Mehta T."/>
            <person name="Meldrim J."/>
            <person name="Meneus L."/>
            <person name="Mihai O."/>
            <person name="Mihalev A."/>
            <person name="Mihova T."/>
            <person name="Mittelman R."/>
            <person name="Mlenga V."/>
            <person name="Montmayeur A."/>
            <person name="Mulrain L."/>
            <person name="Navidi A."/>
            <person name="Naylor J."/>
            <person name="Negash T."/>
            <person name="Nguyen T."/>
            <person name="Nguyen N."/>
            <person name="Nicol R."/>
            <person name="Norbu C."/>
            <person name="Norbu N."/>
            <person name="Novod N."/>
            <person name="O'Neill B."/>
            <person name="Osman S."/>
            <person name="Markiewicz E."/>
            <person name="Oyono O.L."/>
            <person name="Patti C."/>
            <person name="Phunkhang P."/>
            <person name="Pierre F."/>
            <person name="Priest M."/>
            <person name="Raghuraman S."/>
            <person name="Rege F."/>
            <person name="Reyes R."/>
            <person name="Rise C."/>
            <person name="Rogov P."/>
            <person name="Ross K."/>
            <person name="Ryan E."/>
            <person name="Settipalli S."/>
            <person name="Shea T."/>
            <person name="Sherpa N."/>
            <person name="Shi L."/>
            <person name="Shih D."/>
            <person name="Sparrow T."/>
            <person name="Spaulding J."/>
            <person name="Stalker J."/>
            <person name="Stange-Thomann N."/>
            <person name="Stavropoulos S."/>
            <person name="Stone C."/>
            <person name="Strader C."/>
            <person name="Tesfaye S."/>
            <person name="Thomson T."/>
            <person name="Thoulutsang Y."/>
            <person name="Thoulutsang D."/>
            <person name="Topham K."/>
            <person name="Topping I."/>
            <person name="Tsamla T."/>
            <person name="Vassiliev H."/>
            <person name="Vo A."/>
            <person name="Wangchuk T."/>
            <person name="Wangdi T."/>
            <person name="Weiand M."/>
            <person name="Wilkinson J."/>
            <person name="Wilson A."/>
            <person name="Yadav S."/>
            <person name="Young G."/>
            <person name="Yu Q."/>
            <person name="Zembek L."/>
            <person name="Zhong D."/>
            <person name="Zimmer A."/>
            <person name="Zwirko Z."/>
            <person name="Jaffe D.B."/>
            <person name="Alvarez P."/>
            <person name="Brockman W."/>
            <person name="Butler J."/>
            <person name="Chin C."/>
            <person name="Gnerre S."/>
            <person name="Grabherr M."/>
            <person name="Kleber M."/>
            <person name="Mauceli E."/>
            <person name="MacCallum I."/>
        </authorList>
    </citation>
    <scope>NUCLEOTIDE SEQUENCE [LARGE SCALE GENOMIC DNA]</scope>
    <source>
        <strain evidence="26">Tucson 15287-2541.00</strain>
    </source>
</reference>
<dbReference type="GO" id="GO:0005829">
    <property type="term" value="C:cytosol"/>
    <property type="evidence" value="ECO:0007669"/>
    <property type="project" value="TreeGrafter"/>
</dbReference>
<keyword evidence="14" id="KW-0675">Receptor</keyword>
<keyword evidence="6" id="KW-0732">Signal</keyword>
<name>B4J5H4_DROGR</name>
<dbReference type="GO" id="GO:0017147">
    <property type="term" value="F:Wnt-protein binding"/>
    <property type="evidence" value="ECO:0007669"/>
    <property type="project" value="EnsemblMetazoa"/>
</dbReference>
<dbReference type="PANTHER" id="PTHR10887">
    <property type="entry name" value="DNA2/NAM7 HELICASE FAMILY"/>
    <property type="match status" value="1"/>
</dbReference>
<keyword evidence="8" id="KW-0130">Cell adhesion</keyword>
<keyword evidence="4" id="KW-0597">Phosphoprotein</keyword>
<feature type="domain" description="Ig-like" evidence="24">
    <location>
        <begin position="1062"/>
        <end position="1152"/>
    </location>
</feature>
<evidence type="ECO:0000256" key="19">
    <source>
        <dbReference type="ARBA" id="ARBA00034533"/>
    </source>
</evidence>
<dbReference type="SMART" id="SM00408">
    <property type="entry name" value="IGc2"/>
    <property type="match status" value="4"/>
</dbReference>
<dbReference type="PRINTS" id="PR00109">
    <property type="entry name" value="TYRKINASE"/>
</dbReference>
<dbReference type="SUPFAM" id="SSF56112">
    <property type="entry name" value="Protein kinase-like (PK-like)"/>
    <property type="match status" value="1"/>
</dbReference>
<dbReference type="FunFam" id="3.30.200.20:FF:001776">
    <property type="entry name" value="Tyrosine-protein kinase-like otk"/>
    <property type="match status" value="1"/>
</dbReference>
<comment type="subcellular location">
    <subcellularLocation>
        <location evidence="1">Cell membrane</location>
        <topology evidence="1">Single-pass type I membrane protein</topology>
    </subcellularLocation>
</comment>
<dbReference type="FunCoup" id="B4J5H4">
    <property type="interactions" value="255"/>
</dbReference>
<feature type="compositionally biased region" description="Low complexity" evidence="21">
    <location>
        <begin position="1325"/>
        <end position="1341"/>
    </location>
</feature>
<dbReference type="InterPro" id="IPR013783">
    <property type="entry name" value="Ig-like_fold"/>
</dbReference>
<dbReference type="InterPro" id="IPR003598">
    <property type="entry name" value="Ig_sub2"/>
</dbReference>
<dbReference type="PhylomeDB" id="B4J5H4"/>
<dbReference type="InterPro" id="IPR013098">
    <property type="entry name" value="Ig_I-set"/>
</dbReference>
<evidence type="ECO:0000256" key="3">
    <source>
        <dbReference type="ARBA" id="ARBA00022475"/>
    </source>
</evidence>
<evidence type="ECO:0000256" key="15">
    <source>
        <dbReference type="ARBA" id="ARBA00023180"/>
    </source>
</evidence>
<dbReference type="eggNOG" id="KOG1026">
    <property type="taxonomic scope" value="Eukaryota"/>
</dbReference>
<keyword evidence="16" id="KW-0393">Immunoglobulin domain</keyword>
<evidence type="ECO:0000256" key="12">
    <source>
        <dbReference type="ARBA" id="ARBA00023157"/>
    </source>
</evidence>
<evidence type="ECO:0000256" key="17">
    <source>
        <dbReference type="ARBA" id="ARBA00034468"/>
    </source>
</evidence>
<dbReference type="GO" id="GO:0004714">
    <property type="term" value="F:transmembrane receptor protein tyrosine kinase activity"/>
    <property type="evidence" value="ECO:0007669"/>
    <property type="project" value="EnsemblMetazoa"/>
</dbReference>
<organism evidence="26">
    <name type="scientific">Drosophila grimshawi</name>
    <name type="common">Hawaiian fruit fly</name>
    <name type="synonym">Idiomyia grimshawi</name>
    <dbReference type="NCBI Taxonomy" id="7222"/>
    <lineage>
        <taxon>Eukaryota</taxon>
        <taxon>Metazoa</taxon>
        <taxon>Ecdysozoa</taxon>
        <taxon>Arthropoda</taxon>
        <taxon>Hexapoda</taxon>
        <taxon>Insecta</taxon>
        <taxon>Pterygota</taxon>
        <taxon>Neoptera</taxon>
        <taxon>Endopterygota</taxon>
        <taxon>Diptera</taxon>
        <taxon>Brachycera</taxon>
        <taxon>Muscomorpha</taxon>
        <taxon>Ephydroidea</taxon>
        <taxon>Drosophilidae</taxon>
        <taxon>Drosophila</taxon>
        <taxon>Hawaiian Drosophila</taxon>
    </lineage>
</organism>
<dbReference type="InterPro" id="IPR000719">
    <property type="entry name" value="Prot_kinase_dom"/>
</dbReference>
<dbReference type="Pfam" id="PF07714">
    <property type="entry name" value="PK_Tyr_Ser-Thr"/>
    <property type="match status" value="1"/>
</dbReference>
<evidence type="ECO:0000256" key="4">
    <source>
        <dbReference type="ARBA" id="ARBA00022553"/>
    </source>
</evidence>
<evidence type="ECO:0000313" key="25">
    <source>
        <dbReference type="EMBL" id="EDW00737.1"/>
    </source>
</evidence>
<protein>
    <recommendedName>
        <fullName evidence="19">Tyrosine-protein kinase-like otk</fullName>
    </recommendedName>
    <alternativeName>
        <fullName evidence="20">Tyrosine-protein kinase-like 7 homolog</fullName>
    </alternativeName>
</protein>
<dbReference type="GO" id="GO:0035260">
    <property type="term" value="P:internal genitalia morphogenesis"/>
    <property type="evidence" value="ECO:0007669"/>
    <property type="project" value="EnsemblMetazoa"/>
</dbReference>
<dbReference type="HOGENOM" id="CLU_243542_0_0_1"/>
<dbReference type="FunFam" id="2.60.40.10:FF:001805">
    <property type="entry name" value="Tyrosine-protein kinase-like otk"/>
    <property type="match status" value="1"/>
</dbReference>
<dbReference type="InterPro" id="IPR011009">
    <property type="entry name" value="Kinase-like_dom_sf"/>
</dbReference>
<dbReference type="InParanoid" id="B4J5H4"/>
<dbReference type="PROSITE" id="PS00109">
    <property type="entry name" value="PROTEIN_KINASE_TYR"/>
    <property type="match status" value="1"/>
</dbReference>
<dbReference type="GO" id="GO:0030424">
    <property type="term" value="C:axon"/>
    <property type="evidence" value="ECO:0007669"/>
    <property type="project" value="EnsemblMetazoa"/>
</dbReference>
<dbReference type="GO" id="GO:0046982">
    <property type="term" value="F:protein heterodimerization activity"/>
    <property type="evidence" value="ECO:0007669"/>
    <property type="project" value="EnsemblMetazoa"/>
</dbReference>
<keyword evidence="5 22" id="KW-0812">Transmembrane</keyword>
<dbReference type="InterPro" id="IPR008266">
    <property type="entry name" value="Tyr_kinase_AS"/>
</dbReference>
<dbReference type="GO" id="GO:0035194">
    <property type="term" value="P:regulatory ncRNA-mediated post-transcriptional gene silencing"/>
    <property type="evidence" value="ECO:0007669"/>
    <property type="project" value="TreeGrafter"/>
</dbReference>
<proteinExistence type="inferred from homology"/>
<dbReference type="GO" id="GO:0072499">
    <property type="term" value="P:photoreceptor cell axon guidance"/>
    <property type="evidence" value="ECO:0007669"/>
    <property type="project" value="EnsemblMetazoa"/>
</dbReference>
<dbReference type="Gene3D" id="3.30.200.20">
    <property type="entry name" value="Phosphorylase Kinase, domain 1"/>
    <property type="match status" value="1"/>
</dbReference>
<keyword evidence="7" id="KW-0677">Repeat</keyword>
<evidence type="ECO:0000256" key="13">
    <source>
        <dbReference type="ARBA" id="ARBA00023158"/>
    </source>
</evidence>
<dbReference type="Pfam" id="PF13927">
    <property type="entry name" value="Ig_3"/>
    <property type="match status" value="1"/>
</dbReference>
<evidence type="ECO:0000256" key="8">
    <source>
        <dbReference type="ARBA" id="ARBA00022889"/>
    </source>
</evidence>
<dbReference type="CDD" id="cd18038">
    <property type="entry name" value="DEXXQc_Helz-like"/>
    <property type="match status" value="1"/>
</dbReference>
<dbReference type="SUPFAM" id="SSF48726">
    <property type="entry name" value="Immunoglobulin"/>
    <property type="match status" value="4"/>
</dbReference>
<dbReference type="GO" id="GO:0043186">
    <property type="term" value="C:P granule"/>
    <property type="evidence" value="ECO:0007669"/>
    <property type="project" value="TreeGrafter"/>
</dbReference>
<dbReference type="EMBL" id="CH916367">
    <property type="protein sequence ID" value="EDW00737.1"/>
    <property type="molecule type" value="Genomic_DNA"/>
</dbReference>
<dbReference type="FunFam" id="2.60.40.10:FF:002127">
    <property type="entry name" value="tyrosine-protein kinase-like otk"/>
    <property type="match status" value="1"/>
</dbReference>
<evidence type="ECO:0000256" key="7">
    <source>
        <dbReference type="ARBA" id="ARBA00022737"/>
    </source>
</evidence>
<evidence type="ECO:0000256" key="16">
    <source>
        <dbReference type="ARBA" id="ARBA00023319"/>
    </source>
</evidence>
<evidence type="ECO:0000256" key="11">
    <source>
        <dbReference type="ARBA" id="ARBA00023136"/>
    </source>
</evidence>
<dbReference type="PROSITE" id="PS50835">
    <property type="entry name" value="IG_LIKE"/>
    <property type="match status" value="4"/>
</dbReference>
<evidence type="ECO:0000256" key="9">
    <source>
        <dbReference type="ARBA" id="ARBA00022902"/>
    </source>
</evidence>
<dbReference type="InterPro" id="IPR026122">
    <property type="entry name" value="MOV-10/SDE3_DEXXQ/H-box"/>
</dbReference>
<dbReference type="InterPro" id="IPR036179">
    <property type="entry name" value="Ig-like_dom_sf"/>
</dbReference>
<dbReference type="GO" id="GO:0042803">
    <property type="term" value="F:protein homodimerization activity"/>
    <property type="evidence" value="ECO:0007669"/>
    <property type="project" value="EnsemblMetazoa"/>
</dbReference>
<dbReference type="InterPro" id="IPR007110">
    <property type="entry name" value="Ig-like_dom"/>
</dbReference>
<dbReference type="PROSITE" id="PS50011">
    <property type="entry name" value="PROTEIN_KINASE_DOM"/>
    <property type="match status" value="1"/>
</dbReference>
<dbReference type="Pfam" id="PF13087">
    <property type="entry name" value="AAA_12"/>
    <property type="match status" value="1"/>
</dbReference>
<evidence type="ECO:0000256" key="5">
    <source>
        <dbReference type="ARBA" id="ARBA00022692"/>
    </source>
</evidence>
<comment type="function">
    <text evidence="17">Acts as a calcium-dependent, homophilic cell adhesion molecule that regulates neural recognition during the development of the nervous system. Component of the repulsive Plexin signaling response to regulate motor axon guidance at the embryonic stage. Also component of a receptor complex that is required in the adult visual system to innervate the lamina layer; specific targeting of R1-R6 axons.</text>
</comment>
<dbReference type="InterPro" id="IPR003593">
    <property type="entry name" value="AAA+_ATPase"/>
</dbReference>
<dbReference type="GO" id="GO:0003723">
    <property type="term" value="F:RNA binding"/>
    <property type="evidence" value="ECO:0007669"/>
    <property type="project" value="InterPro"/>
</dbReference>
<feature type="domain" description="Ig-like" evidence="24">
    <location>
        <begin position="848"/>
        <end position="961"/>
    </location>
</feature>
<feature type="domain" description="Ig-like" evidence="24">
    <location>
        <begin position="718"/>
        <end position="789"/>
    </location>
</feature>
<keyword evidence="15" id="KW-0325">Glycoprotein</keyword>
<dbReference type="OMA" id="ILLTCWS"/>
<dbReference type="GO" id="GO:0050839">
    <property type="term" value="F:cell adhesion molecule binding"/>
    <property type="evidence" value="ECO:0007669"/>
    <property type="project" value="EnsemblMetazoa"/>
</dbReference>
<evidence type="ECO:0000259" key="23">
    <source>
        <dbReference type="PROSITE" id="PS50011"/>
    </source>
</evidence>
<dbReference type="OrthoDB" id="6513042at2759"/>
<dbReference type="Gene3D" id="2.60.40.10">
    <property type="entry name" value="Immunoglobulins"/>
    <property type="match status" value="4"/>
</dbReference>
<dbReference type="GO" id="GO:0090090">
    <property type="term" value="P:negative regulation of canonical Wnt signaling pathway"/>
    <property type="evidence" value="ECO:0007669"/>
    <property type="project" value="EnsemblMetazoa"/>
</dbReference>
<dbReference type="InterPro" id="IPR020635">
    <property type="entry name" value="Tyr_kinase_cat_dom"/>
</dbReference>
<dbReference type="SUPFAM" id="SSF52540">
    <property type="entry name" value="P-loop containing nucleoside triphosphate hydrolases"/>
    <property type="match status" value="1"/>
</dbReference>
<feature type="region of interest" description="Disordered" evidence="21">
    <location>
        <begin position="1311"/>
        <end position="1351"/>
    </location>
</feature>
<dbReference type="InterPro" id="IPR001245">
    <property type="entry name" value="Ser-Thr/Tyr_kinase_cat_dom"/>
</dbReference>
<dbReference type="Gene3D" id="3.40.50.300">
    <property type="entry name" value="P-loop containing nucleotide triphosphate hydrolases"/>
    <property type="match status" value="2"/>
</dbReference>
<feature type="compositionally biased region" description="Low complexity" evidence="21">
    <location>
        <begin position="1260"/>
        <end position="1271"/>
    </location>
</feature>
<dbReference type="CDD" id="cd18808">
    <property type="entry name" value="SF1_C_Upf1"/>
    <property type="match status" value="1"/>
</dbReference>
<dbReference type="Proteomes" id="UP000001070">
    <property type="component" value="Unassembled WGS sequence"/>
</dbReference>
<gene>
    <name evidence="25" type="primary">Dgri\GH21048</name>
    <name evidence="25" type="ORF">Dgri_GH21048</name>
</gene>
<keyword evidence="26" id="KW-1185">Reference proteome</keyword>
<dbReference type="SMART" id="SM00409">
    <property type="entry name" value="IG"/>
    <property type="match status" value="4"/>
</dbReference>
<dbReference type="GO" id="GO:0005886">
    <property type="term" value="C:plasma membrane"/>
    <property type="evidence" value="ECO:0007669"/>
    <property type="project" value="UniProtKB-SubCell"/>
</dbReference>
<dbReference type="SMART" id="SM00382">
    <property type="entry name" value="AAA"/>
    <property type="match status" value="1"/>
</dbReference>
<sequence length="1621" mass="180807">MRTVSLYEPSAKMWQALDLKFNDASLGENDPIFSNYLETRQLSCDNVCSVLTTLLSIEDISTIHLYSQLAQSSVQIGETKLGKFRVALPKNINARMLVTHLDDIVLLPEGTLPVTAAAKNQLMRLPSSSIIAEITSINISNQIVKRKNKDGVVFQFKRFCKMSPNELFRNKKFDVMFRSPRIPYRLMYRALNVLNTSPHVRRYLFPSVPDKVVKIVPRELATFSLINKSIETNPEQLLAVKQIVAGPNPRAPYIVFGPPGCGKTTTIVEAILQLYIQKGCHILVTANSNSACDTIALKIIECIEKDNRFLQLPNGLTHVLMRLVSYTRLRKAAKQMNPSVLKFSNYLAQRNRFKNNQSAVQCVKLENYGIIVTTLCTASMRVREYPGKFSHIFIDEAGSSSEPETLLAIADMKSIDCHVILSGDHKQLGAVVKRKRAADLGLGQSLMERLMLHKLYEVDTSSGNYDRTLQSRLVRSYRSHPEIVGLYNKLYYNNEIIPLAPMDQVNLAEKWSILPNGKFPVLFQATKGRMETEANSTSSYNMVEAQVLCWYVATLLKGGLGDVPVEQKHIGVVTPYLGQCRLLTYMLRKMDLFNVNVGTVETYQGREKPIIIASLVISSETIHFLSNPRRVNAMISRARTLLILIGNPTAVSKNDGLKFIVEQCKLNRNILYEEPKLMDGIIDDLDNLNLRNADDDDEDSDSSNSSCYLDSASVQLLGSNRNELLLKCHVEGASGDEMLQIEWYRDSAKLSTWQNVELQQHRLLVRQPSTADDGLYRCTAANAAARVMSKQGYLYRYQSSALGVAKCLPRLKKNQKLPESWGKQVFLCRGKRGGSGDMEQSLSLPPSPEGLRIEQGPNAKLTIKEGDAAALSCLYELPAELQNQRVQLRWRKDGKILRHVELGEPLIPGLTLDHGKDALLREDARLVLHKQNGTLSFNSVIASDAGIYMCQIQLEGHAAVNSPPGTLEVIEQLKFTPQPTSKNLELGQQGKLHCKAQGTPTPQVQWLRDASNSSLPDNVDDINGTLIFRNVSAEHRGNYTCLASNSQGQINATVSINVVVAPRFSVAPLGPVETAEQGVAVIHCQAIGDPRPTIQWDKDLQYMSANNTDRQRFSFLENGTLEIRNVQVEDEGKYGCTIGNSAGLKREEVQLVVRTNSDGFITEESAGDGFLVTRAVLITMTVALAYIVLVVGLMLWCRYRRQARKARLNELSIKEAGGDQPEPGKNNEQEPCLSKTQRNGHSKSRAANGDPQKSDDTACSQQSKASKKSASVYEQLSLPRSGLSELIQIGRGEFGDVFVGKLKASLVSVLSPSDKDADTEKQHSNSENGSGSSGSTTLSTLNEKRRSKTSMDDIEEIKEEEQPQPQQEDHLVLVKALNKVKDEQACQEFRRQLDLLRSISHKGVVRLYGLCRDKDPHYLVLEYTDWGDLKQFLLATAGKVNTATATSSPPPLTTSQMLAVAYQIARGMDAIYRARFTHRDLATRNCVISSEFIVKVAYPALCKDKYSREYHKHRNTLLPVRWLAPECIQEDEYTTKSDIFAFGVVVWELFNQATKLPHEELSNELVVQRSLDNTLEWSVAEETPACLKEILLTCWSTNPKERPSFSQLGAALSKAMQSAEK</sequence>
<keyword evidence="10 22" id="KW-1133">Transmembrane helix</keyword>
<dbReference type="Pfam" id="PF07679">
    <property type="entry name" value="I-set"/>
    <property type="match status" value="2"/>
</dbReference>
<dbReference type="Pfam" id="PF13086">
    <property type="entry name" value="AAA_11"/>
    <property type="match status" value="1"/>
</dbReference>
<evidence type="ECO:0000256" key="22">
    <source>
        <dbReference type="SAM" id="Phobius"/>
    </source>
</evidence>
<evidence type="ECO:0000313" key="26">
    <source>
        <dbReference type="Proteomes" id="UP000001070"/>
    </source>
</evidence>
<dbReference type="SMART" id="SM00219">
    <property type="entry name" value="TyrKc"/>
    <property type="match status" value="1"/>
</dbReference>
<dbReference type="PANTHER" id="PTHR10887:SF419">
    <property type="entry name" value="RNA HELICASE MOV10L1"/>
    <property type="match status" value="1"/>
</dbReference>
<dbReference type="InterPro" id="IPR003599">
    <property type="entry name" value="Ig_sub"/>
</dbReference>
<dbReference type="Gene3D" id="1.10.510.10">
    <property type="entry name" value="Transferase(Phosphotransferase) domain 1"/>
    <property type="match status" value="1"/>
</dbReference>
<comment type="similarity">
    <text evidence="2">Belongs to the protein kinase superfamily. TKL Ser/Thr protein kinase family. ROCO subfamily.</text>
</comment>
<dbReference type="GO" id="GO:0048803">
    <property type="term" value="P:imaginal disc-derived male genitalia morphogenesis"/>
    <property type="evidence" value="ECO:0007669"/>
    <property type="project" value="EnsemblMetazoa"/>
</dbReference>
<dbReference type="InterPro" id="IPR041679">
    <property type="entry name" value="DNA2/NAM7-like_C"/>
</dbReference>
<feature type="domain" description="Protein kinase" evidence="23">
    <location>
        <begin position="1283"/>
        <end position="1616"/>
    </location>
</feature>
<dbReference type="GO" id="GO:0005524">
    <property type="term" value="F:ATP binding"/>
    <property type="evidence" value="ECO:0007669"/>
    <property type="project" value="InterPro"/>
</dbReference>
<dbReference type="InterPro" id="IPR047187">
    <property type="entry name" value="SF1_C_Upf1"/>
</dbReference>
<feature type="transmembrane region" description="Helical" evidence="22">
    <location>
        <begin position="1175"/>
        <end position="1197"/>
    </location>
</feature>
<feature type="compositionally biased region" description="Basic and acidic residues" evidence="21">
    <location>
        <begin position="1313"/>
        <end position="1324"/>
    </location>
</feature>
<evidence type="ECO:0000256" key="20">
    <source>
        <dbReference type="ARBA" id="ARBA00034559"/>
    </source>
</evidence>
<dbReference type="eggNOG" id="KOG1804">
    <property type="taxonomic scope" value="Eukaryota"/>
</dbReference>
<dbReference type="InterPro" id="IPR027417">
    <property type="entry name" value="P-loop_NTPase"/>
</dbReference>
<dbReference type="SMR" id="B4J5H4"/>
<keyword evidence="3" id="KW-1003">Cell membrane</keyword>
<dbReference type="GO" id="GO:0031290">
    <property type="term" value="P:retinal ganglion cell axon guidance"/>
    <property type="evidence" value="ECO:0007669"/>
    <property type="project" value="EnsemblMetazoa"/>
</dbReference>
<keyword evidence="12" id="KW-1015">Disulfide bond</keyword>
<comment type="subunit">
    <text evidence="18">Interacts with plexA; component of a receptor complex that mediates the repulsive signaling in response to Semaphorin ligands.</text>
</comment>
<dbReference type="InterPro" id="IPR041677">
    <property type="entry name" value="DNA2/NAM7_AAA_11"/>
</dbReference>
<dbReference type="FunFam" id="2.60.40.10:FF:002027">
    <property type="entry name" value="Tyrosine-protein kinase-like otk"/>
    <property type="match status" value="1"/>
</dbReference>
<evidence type="ECO:0000256" key="21">
    <source>
        <dbReference type="SAM" id="MobiDB-lite"/>
    </source>
</evidence>
<keyword evidence="9" id="KW-0524">Neurogenesis</keyword>
<evidence type="ECO:0000259" key="24">
    <source>
        <dbReference type="PROSITE" id="PS50835"/>
    </source>
</evidence>
<dbReference type="FunFam" id="1.10.510.10:FF:000954">
    <property type="entry name" value="Tyrosine-protein kinase-like otk"/>
    <property type="match status" value="1"/>
</dbReference>
<accession>B4J5H4</accession>
<dbReference type="CDD" id="cd00096">
    <property type="entry name" value="Ig"/>
    <property type="match status" value="2"/>
</dbReference>
<dbReference type="GO" id="GO:0048804">
    <property type="term" value="P:imaginal disc-derived female genitalia morphogenesis"/>
    <property type="evidence" value="ECO:0007669"/>
    <property type="project" value="EnsemblMetazoa"/>
</dbReference>
<evidence type="ECO:0000256" key="1">
    <source>
        <dbReference type="ARBA" id="ARBA00004251"/>
    </source>
</evidence>
<evidence type="ECO:0000256" key="10">
    <source>
        <dbReference type="ARBA" id="ARBA00022989"/>
    </source>
</evidence>
<keyword evidence="11 22" id="KW-0472">Membrane</keyword>
<dbReference type="STRING" id="7222.B4J5H4"/>
<dbReference type="InterPro" id="IPR045055">
    <property type="entry name" value="DNA2/NAM7-like"/>
</dbReference>
<keyword evidence="13" id="KW-0943">RNA-mediated gene silencing</keyword>
<evidence type="ECO:0000256" key="18">
    <source>
        <dbReference type="ARBA" id="ARBA00034516"/>
    </source>
</evidence>
<feature type="region of interest" description="Disordered" evidence="21">
    <location>
        <begin position="1214"/>
        <end position="1274"/>
    </location>
</feature>
<evidence type="ECO:0000256" key="6">
    <source>
        <dbReference type="ARBA" id="ARBA00022729"/>
    </source>
</evidence>
<feature type="domain" description="Ig-like" evidence="24">
    <location>
        <begin position="964"/>
        <end position="1057"/>
    </location>
</feature>
<evidence type="ECO:0000256" key="14">
    <source>
        <dbReference type="ARBA" id="ARBA00023170"/>
    </source>
</evidence>
<dbReference type="eggNOG" id="KOG4475">
    <property type="taxonomic scope" value="Eukaryota"/>
</dbReference>